<dbReference type="GeneID" id="111274929"/>
<dbReference type="InterPro" id="IPR001087">
    <property type="entry name" value="GDSL"/>
</dbReference>
<dbReference type="AlphaFoldDB" id="A0A6P5WIT1"/>
<dbReference type="Pfam" id="PF00657">
    <property type="entry name" value="Lipase_GDSL"/>
    <property type="match status" value="1"/>
</dbReference>
<evidence type="ECO:0000256" key="8">
    <source>
        <dbReference type="SAM" id="Coils"/>
    </source>
</evidence>
<dbReference type="RefSeq" id="XP_022715687.1">
    <property type="nucleotide sequence ID" value="XM_022859952.1"/>
</dbReference>
<evidence type="ECO:0000256" key="5">
    <source>
        <dbReference type="ARBA" id="ARBA00022801"/>
    </source>
</evidence>
<dbReference type="KEGG" id="dzi:111274929"/>
<keyword evidence="7" id="KW-0443">Lipid metabolism</keyword>
<protein>
    <submittedName>
        <fullName evidence="11">GDSL esterase/lipase At1g29670-like isoform X1</fullName>
    </submittedName>
</protein>
<name>A0A6P5WIT1_DURZI</name>
<gene>
    <name evidence="11" type="primary">LOC111274929</name>
</gene>
<comment type="similarity">
    <text evidence="2">Belongs to the 'GDSL' lipolytic enzyme family.</text>
</comment>
<evidence type="ECO:0000256" key="9">
    <source>
        <dbReference type="SAM" id="SignalP"/>
    </source>
</evidence>
<dbReference type="InterPro" id="IPR036514">
    <property type="entry name" value="SGNH_hydro_sf"/>
</dbReference>
<keyword evidence="6" id="KW-0442">Lipid degradation</keyword>
<evidence type="ECO:0000256" key="1">
    <source>
        <dbReference type="ARBA" id="ARBA00004613"/>
    </source>
</evidence>
<dbReference type="InterPro" id="IPR051238">
    <property type="entry name" value="GDSL_esterase/lipase"/>
</dbReference>
<feature type="signal peptide" evidence="9">
    <location>
        <begin position="1"/>
        <end position="27"/>
    </location>
</feature>
<dbReference type="GO" id="GO:0016042">
    <property type="term" value="P:lipid catabolic process"/>
    <property type="evidence" value="ECO:0007669"/>
    <property type="project" value="UniProtKB-KW"/>
</dbReference>
<proteinExistence type="inferred from homology"/>
<evidence type="ECO:0000256" key="3">
    <source>
        <dbReference type="ARBA" id="ARBA00022525"/>
    </source>
</evidence>
<sequence>MNMACKTTPCWLILVLLGLLNIQQIEPREPKVPCYFIFGDSLVDSGNNNNLSTAAKTNYPPYGIDFPGGPTGRFTNGRTFTDFFAQFLGFENFIPPFSTAKDEEVLQGVNYASGSAGILDETGRNLGINIGFNKQIKNHLITVSRIVSMLKDQNLATKHLNKCLYSVAIGSNDYINNYYKPAFYTSSSTFSPEQYATVLIKQYAKQLKNLYGLGARTVTLSGLGPIGCTPDAIISHGTNGKLCVEEVNNVIQFFNNKLKQLVDELNETFQDAKFIFLDNFGPLLRRVSLLGTGSLLKLAACCDVEMRTGQCIPNKAPCRDRKFFLFFDNFHPSEAINFLVAKNHRTKLFRPSLKDIASDIRGLIP</sequence>
<keyword evidence="3" id="KW-0964">Secreted</keyword>
<dbReference type="OrthoDB" id="1681107at2759"/>
<keyword evidence="5" id="KW-0378">Hydrolase</keyword>
<evidence type="ECO:0000256" key="2">
    <source>
        <dbReference type="ARBA" id="ARBA00008668"/>
    </source>
</evidence>
<dbReference type="PANTHER" id="PTHR45650">
    <property type="entry name" value="GDSL-LIKE LIPASE/ACYLHYDROLASE-RELATED"/>
    <property type="match status" value="1"/>
</dbReference>
<dbReference type="CDD" id="cd01837">
    <property type="entry name" value="SGNH_plant_lipase_like"/>
    <property type="match status" value="1"/>
</dbReference>
<feature type="coiled-coil region" evidence="8">
    <location>
        <begin position="244"/>
        <end position="271"/>
    </location>
</feature>
<comment type="subcellular location">
    <subcellularLocation>
        <location evidence="1">Secreted</location>
    </subcellularLocation>
</comment>
<accession>A0A6P5WIT1</accession>
<dbReference type="InterPro" id="IPR035669">
    <property type="entry name" value="SGNH_plant_lipase-like"/>
</dbReference>
<keyword evidence="8" id="KW-0175">Coiled coil</keyword>
<organism evidence="10 11">
    <name type="scientific">Durio zibethinus</name>
    <name type="common">Durian</name>
    <dbReference type="NCBI Taxonomy" id="66656"/>
    <lineage>
        <taxon>Eukaryota</taxon>
        <taxon>Viridiplantae</taxon>
        <taxon>Streptophyta</taxon>
        <taxon>Embryophyta</taxon>
        <taxon>Tracheophyta</taxon>
        <taxon>Spermatophyta</taxon>
        <taxon>Magnoliopsida</taxon>
        <taxon>eudicotyledons</taxon>
        <taxon>Gunneridae</taxon>
        <taxon>Pentapetalae</taxon>
        <taxon>rosids</taxon>
        <taxon>malvids</taxon>
        <taxon>Malvales</taxon>
        <taxon>Malvaceae</taxon>
        <taxon>Helicteroideae</taxon>
        <taxon>Durio</taxon>
    </lineage>
</organism>
<evidence type="ECO:0000256" key="7">
    <source>
        <dbReference type="ARBA" id="ARBA00023098"/>
    </source>
</evidence>
<dbReference type="PANTHER" id="PTHR45650:SF84">
    <property type="entry name" value="SGNH HYDROLASE-TYPE ESTERASE DOMAIN-CONTAINING PROTEIN"/>
    <property type="match status" value="1"/>
</dbReference>
<keyword evidence="4 9" id="KW-0732">Signal</keyword>
<dbReference type="GO" id="GO:0005576">
    <property type="term" value="C:extracellular region"/>
    <property type="evidence" value="ECO:0007669"/>
    <property type="project" value="UniProtKB-SubCell"/>
</dbReference>
<keyword evidence="10" id="KW-1185">Reference proteome</keyword>
<dbReference type="Gene3D" id="3.40.50.1110">
    <property type="entry name" value="SGNH hydrolase"/>
    <property type="match status" value="1"/>
</dbReference>
<dbReference type="GO" id="GO:0016788">
    <property type="term" value="F:hydrolase activity, acting on ester bonds"/>
    <property type="evidence" value="ECO:0007669"/>
    <property type="project" value="InterPro"/>
</dbReference>
<reference evidence="11" key="1">
    <citation type="submission" date="2025-08" db="UniProtKB">
        <authorList>
            <consortium name="RefSeq"/>
        </authorList>
    </citation>
    <scope>IDENTIFICATION</scope>
    <source>
        <tissue evidence="11">Fruit stalk</tissue>
    </source>
</reference>
<dbReference type="Proteomes" id="UP000515121">
    <property type="component" value="Unplaced"/>
</dbReference>
<evidence type="ECO:0000256" key="4">
    <source>
        <dbReference type="ARBA" id="ARBA00022729"/>
    </source>
</evidence>
<evidence type="ECO:0000313" key="10">
    <source>
        <dbReference type="Proteomes" id="UP000515121"/>
    </source>
</evidence>
<evidence type="ECO:0000313" key="11">
    <source>
        <dbReference type="RefSeq" id="XP_022715687.1"/>
    </source>
</evidence>
<feature type="chain" id="PRO_5028229323" evidence="9">
    <location>
        <begin position="28"/>
        <end position="365"/>
    </location>
</feature>
<evidence type="ECO:0000256" key="6">
    <source>
        <dbReference type="ARBA" id="ARBA00022963"/>
    </source>
</evidence>
<dbReference type="SUPFAM" id="SSF52266">
    <property type="entry name" value="SGNH hydrolase"/>
    <property type="match status" value="1"/>
</dbReference>